<dbReference type="Pfam" id="PF17389">
    <property type="entry name" value="Bac_rhamnosid6H"/>
    <property type="match status" value="1"/>
</dbReference>
<dbReference type="Gene3D" id="1.50.10.10">
    <property type="match status" value="1"/>
</dbReference>
<feature type="domain" description="Alpha-L-rhamnosidase six-hairpin glycosidase" evidence="1">
    <location>
        <begin position="370"/>
        <end position="599"/>
    </location>
</feature>
<dbReference type="PANTHER" id="PTHR34987:SF4">
    <property type="entry name" value="ALPHA-L-RHAMNOSIDASE C-TERMINAL DOMAIN-CONTAINING PROTEIN"/>
    <property type="match status" value="1"/>
</dbReference>
<comment type="caution">
    <text evidence="3">The sequence shown here is derived from an EMBL/GenBank/DDBJ whole genome shotgun (WGS) entry which is preliminary data.</text>
</comment>
<sequence>MISPKKVLSASGGVQRASDSGPFTLANGPASESASQATIVFDYGCCVGGLPVFVVSSAQGDGPIRLKVVYSETIEGIDCDTGDGPFFLFSSAMDSYRSVSITISPSDSRQTVRARLAQRSQRYLKLILLSSDASVVVSSVGMEEIRPPLTPKASFHCSNETLNRIWADGVRTVDMCTVLAGETAPSWDVTADGTRVPGQHWAPCRQGTRWGDMEVSFEALVERTGASWGVHMVANGIIFCLDLDAEELRACEGLAHQSSVFPIKSFGSWSVHGIVKKGEWISVCTIASGDRITVTINDREVATISGVQLRPLLGGSGVNTGSVAFGGPENWQSLYRNLVVKNPDGKVLYENNMQLPNKDKILADFQVGTNEVACMVDGAKRDRSTFGGDLFVSGRGAAYAGLDMGAVAGSIKLLSSHQDADGYLGNLCPIQAPMHEGNEPPPTYAFYSVTYAFLLIVAVRDYWLHSGDGELVRRFLPRAEKMLRFAEEHTNASGLIEVHPGMSMHWYPLGGPVFGASGTTNLAYYDALNAVAAMTSEAGRKAKLSVKAETLKQNILTHLWNPETGSVKLGMALPSDGISQDTNGYAVSLDIVPEPERTSSHLKCAPGSKPTAFKGLGHWEKSGVVSPYATGFAAEALFARGSGRDAMDLVRAVWGPMADVSGPNYSGGHWEAMTAGGKPHGHDTSLMHAWSSWPVFLLPQYVVGVKPLEPGWKRLRITPVLCGVDSAAYENETPAGRVEVEVKVDEAGGEVLIMVTLPAGTVAELAAPSGYVIKGDEVLEGPLERSVVHFLGQGKV</sequence>
<reference evidence="3" key="1">
    <citation type="journal article" date="2020" name="Phytopathology">
        <title>Genome Sequence Resources of Colletotrichum truncatum, C. plurivorum, C. musicola, and C. sojae: Four Species Pathogenic to Soybean (Glycine max).</title>
        <authorList>
            <person name="Rogerio F."/>
            <person name="Boufleur T.R."/>
            <person name="Ciampi-Guillardi M."/>
            <person name="Sukno S.A."/>
            <person name="Thon M.R."/>
            <person name="Massola Junior N.S."/>
            <person name="Baroncelli R."/>
        </authorList>
    </citation>
    <scope>NUCLEOTIDE SEQUENCE</scope>
    <source>
        <strain evidence="3">LFN00145</strain>
    </source>
</reference>
<dbReference type="EMBL" id="WIGO01000434">
    <property type="protein sequence ID" value="KAF6812408.1"/>
    <property type="molecule type" value="Genomic_DNA"/>
</dbReference>
<dbReference type="InterPro" id="IPR035396">
    <property type="entry name" value="Bac_rhamnosid6H"/>
</dbReference>
<dbReference type="SUPFAM" id="SSF48208">
    <property type="entry name" value="Six-hairpin glycosidases"/>
    <property type="match status" value="1"/>
</dbReference>
<name>A0A8H6JGY5_9PEZI</name>
<dbReference type="AlphaFoldDB" id="A0A8H6JGY5"/>
<dbReference type="InterPro" id="IPR012341">
    <property type="entry name" value="6hp_glycosidase-like_sf"/>
</dbReference>
<dbReference type="GO" id="GO:0003824">
    <property type="term" value="F:catalytic activity"/>
    <property type="evidence" value="ECO:0007669"/>
    <property type="project" value="UniProtKB-ARBA"/>
</dbReference>
<gene>
    <name evidence="3" type="ORF">CPLU01_14892</name>
</gene>
<evidence type="ECO:0000313" key="3">
    <source>
        <dbReference type="EMBL" id="KAF6812408.1"/>
    </source>
</evidence>
<keyword evidence="4" id="KW-1185">Reference proteome</keyword>
<protein>
    <submittedName>
        <fullName evidence="3">Alpha-l-rhamnosidase</fullName>
    </submittedName>
</protein>
<evidence type="ECO:0000313" key="4">
    <source>
        <dbReference type="Proteomes" id="UP000654918"/>
    </source>
</evidence>
<dbReference type="InterPro" id="IPR035398">
    <property type="entry name" value="Bac_rhamnosid_C"/>
</dbReference>
<dbReference type="InterPro" id="IPR008928">
    <property type="entry name" value="6-hairpin_glycosidase_sf"/>
</dbReference>
<dbReference type="GO" id="GO:0005975">
    <property type="term" value="P:carbohydrate metabolic process"/>
    <property type="evidence" value="ECO:0007669"/>
    <property type="project" value="InterPro"/>
</dbReference>
<dbReference type="Gene3D" id="2.60.120.560">
    <property type="entry name" value="Exo-inulinase, domain 1"/>
    <property type="match status" value="1"/>
</dbReference>
<evidence type="ECO:0000259" key="1">
    <source>
        <dbReference type="Pfam" id="PF17389"/>
    </source>
</evidence>
<organism evidence="3 4">
    <name type="scientific">Colletotrichum plurivorum</name>
    <dbReference type="NCBI Taxonomy" id="2175906"/>
    <lineage>
        <taxon>Eukaryota</taxon>
        <taxon>Fungi</taxon>
        <taxon>Dikarya</taxon>
        <taxon>Ascomycota</taxon>
        <taxon>Pezizomycotina</taxon>
        <taxon>Sordariomycetes</taxon>
        <taxon>Hypocreomycetidae</taxon>
        <taxon>Glomerellales</taxon>
        <taxon>Glomerellaceae</taxon>
        <taxon>Colletotrichum</taxon>
        <taxon>Colletotrichum orchidearum species complex</taxon>
    </lineage>
</organism>
<evidence type="ECO:0000259" key="2">
    <source>
        <dbReference type="Pfam" id="PF17390"/>
    </source>
</evidence>
<feature type="domain" description="Alpha-L-rhamnosidase C-terminal" evidence="2">
    <location>
        <begin position="704"/>
        <end position="770"/>
    </location>
</feature>
<dbReference type="Gene3D" id="2.60.420.10">
    <property type="entry name" value="Maltose phosphorylase, domain 3"/>
    <property type="match status" value="1"/>
</dbReference>
<dbReference type="Proteomes" id="UP000654918">
    <property type="component" value="Unassembled WGS sequence"/>
</dbReference>
<dbReference type="PANTHER" id="PTHR34987">
    <property type="entry name" value="C, PUTATIVE (AFU_ORTHOLOGUE AFUA_3G02880)-RELATED"/>
    <property type="match status" value="1"/>
</dbReference>
<dbReference type="Pfam" id="PF17390">
    <property type="entry name" value="Bac_rhamnosid_C"/>
    <property type="match status" value="1"/>
</dbReference>
<accession>A0A8H6JGY5</accession>
<proteinExistence type="predicted"/>